<evidence type="ECO:0000256" key="5">
    <source>
        <dbReference type="ARBA" id="ARBA00022980"/>
    </source>
</evidence>
<dbReference type="PANTHER" id="PTHR10871">
    <property type="entry name" value="30S RIBOSOMAL PROTEIN S13/40S RIBOSOMAL PROTEIN S18"/>
    <property type="match status" value="1"/>
</dbReference>
<keyword evidence="6" id="KW-0687">Ribonucleoprotein</keyword>
<dbReference type="InParanoid" id="B9RJA5"/>
<accession>B9RJA5</accession>
<reference evidence="8" key="1">
    <citation type="journal article" date="2010" name="Nat. Biotechnol.">
        <title>Draft genome sequence of the oilseed species Ricinus communis.</title>
        <authorList>
            <person name="Chan A.P."/>
            <person name="Crabtree J."/>
            <person name="Zhao Q."/>
            <person name="Lorenzi H."/>
            <person name="Orvis J."/>
            <person name="Puiu D."/>
            <person name="Melake-Berhan A."/>
            <person name="Jones K.M."/>
            <person name="Redman J."/>
            <person name="Chen G."/>
            <person name="Cahoon E.B."/>
            <person name="Gedil M."/>
            <person name="Stanke M."/>
            <person name="Haas B.J."/>
            <person name="Wortman J.R."/>
            <person name="Fraser-Liggett C.M."/>
            <person name="Ravel J."/>
            <person name="Rabinowicz P.D."/>
        </authorList>
    </citation>
    <scope>NUCLEOTIDE SEQUENCE [LARGE SCALE GENOMIC DNA]</scope>
    <source>
        <strain evidence="8">cv. Hale</strain>
    </source>
</reference>
<dbReference type="Pfam" id="PF00416">
    <property type="entry name" value="Ribosomal_S13"/>
    <property type="match status" value="2"/>
</dbReference>
<dbReference type="InterPro" id="IPR018269">
    <property type="entry name" value="Ribosomal_uS13_CS"/>
</dbReference>
<protein>
    <submittedName>
        <fullName evidence="7">30S ribosomal protein S13, putative</fullName>
    </submittedName>
</protein>
<dbReference type="InterPro" id="IPR019980">
    <property type="entry name" value="Ribosomal_uS13_bac-type"/>
</dbReference>
<dbReference type="FunFam" id="1.10.8.50:FF:000001">
    <property type="entry name" value="30S ribosomal protein S13"/>
    <property type="match status" value="1"/>
</dbReference>
<comment type="subunit">
    <text evidence="2">Part of the 30S ribosomal subunit.</text>
</comment>
<organism evidence="7 8">
    <name type="scientific">Ricinus communis</name>
    <name type="common">Castor bean</name>
    <dbReference type="NCBI Taxonomy" id="3988"/>
    <lineage>
        <taxon>Eukaryota</taxon>
        <taxon>Viridiplantae</taxon>
        <taxon>Streptophyta</taxon>
        <taxon>Embryophyta</taxon>
        <taxon>Tracheophyta</taxon>
        <taxon>Spermatophyta</taxon>
        <taxon>Magnoliopsida</taxon>
        <taxon>eudicotyledons</taxon>
        <taxon>Gunneridae</taxon>
        <taxon>Pentapetalae</taxon>
        <taxon>rosids</taxon>
        <taxon>fabids</taxon>
        <taxon>Malpighiales</taxon>
        <taxon>Euphorbiaceae</taxon>
        <taxon>Acalyphoideae</taxon>
        <taxon>Acalypheae</taxon>
        <taxon>Ricinus</taxon>
    </lineage>
</organism>
<dbReference type="Gene3D" id="1.10.8.50">
    <property type="match status" value="2"/>
</dbReference>
<name>B9RJA5_RICCO</name>
<evidence type="ECO:0000256" key="1">
    <source>
        <dbReference type="ARBA" id="ARBA00008080"/>
    </source>
</evidence>
<dbReference type="eggNOG" id="KOG3311">
    <property type="taxonomic scope" value="Eukaryota"/>
</dbReference>
<dbReference type="EMBL" id="EQ973783">
    <property type="protein sequence ID" value="EEF48407.1"/>
    <property type="molecule type" value="Genomic_DNA"/>
</dbReference>
<dbReference type="SUPFAM" id="SSF46946">
    <property type="entry name" value="S13-like H2TH domain"/>
    <property type="match status" value="2"/>
</dbReference>
<dbReference type="Gene3D" id="4.10.910.10">
    <property type="entry name" value="30s ribosomal protein s13, domain 2"/>
    <property type="match status" value="2"/>
</dbReference>
<dbReference type="GO" id="GO:0006412">
    <property type="term" value="P:translation"/>
    <property type="evidence" value="ECO:0007669"/>
    <property type="project" value="InterPro"/>
</dbReference>
<evidence type="ECO:0000256" key="4">
    <source>
        <dbReference type="ARBA" id="ARBA00022884"/>
    </source>
</evidence>
<sequence length="290" mass="33411">MFGSRGSIGLLTDIGHCVLKNLSTILQFRYQRVQCLRVGNAEIPDDKQLRFALQHIRGIGRQRAHQILIDLSLENKRTKDLTGLELHTLRNEVSKYLIGEELTRCVRSDIQRLADIQCYRGYNHACLLPCRGQLTRTNARTRKGMRTLERSNWDGHQSLAVHGLSIRCARVGGVEIPNNKRIEYSLQYIHGVGRSRARQILSDLSMENKITKELSEEELITLRDEVSKYMIEGDLRRFNALNIRRLKEIQCYRGVRHIQGLPCRGQRTKNNCRTLKGKRVTVAGKKKTPR</sequence>
<keyword evidence="8" id="KW-1185">Reference proteome</keyword>
<dbReference type="PROSITE" id="PS50159">
    <property type="entry name" value="RIBOSOMAL_S13_2"/>
    <property type="match status" value="2"/>
</dbReference>
<dbReference type="NCBIfam" id="TIGR03631">
    <property type="entry name" value="uS13_bact"/>
    <property type="match status" value="1"/>
</dbReference>
<dbReference type="InterPro" id="IPR010979">
    <property type="entry name" value="Ribosomal_uS13-like_H2TH"/>
</dbReference>
<dbReference type="HAMAP" id="MF_01315">
    <property type="entry name" value="Ribosomal_uS13"/>
    <property type="match status" value="2"/>
</dbReference>
<dbReference type="STRING" id="3988.B9RJA5"/>
<evidence type="ECO:0000256" key="6">
    <source>
        <dbReference type="ARBA" id="ARBA00023274"/>
    </source>
</evidence>
<dbReference type="FunFam" id="4.10.910.10:FF:000001">
    <property type="entry name" value="30S ribosomal protein S13"/>
    <property type="match status" value="1"/>
</dbReference>
<dbReference type="PROSITE" id="PS00646">
    <property type="entry name" value="RIBOSOMAL_S13_1"/>
    <property type="match status" value="1"/>
</dbReference>
<dbReference type="InterPro" id="IPR001892">
    <property type="entry name" value="Ribosomal_uS13"/>
</dbReference>
<dbReference type="Proteomes" id="UP000008311">
    <property type="component" value="Unassembled WGS sequence"/>
</dbReference>
<dbReference type="GO" id="GO:0005739">
    <property type="term" value="C:mitochondrion"/>
    <property type="evidence" value="ECO:0000318"/>
    <property type="project" value="GO_Central"/>
</dbReference>
<keyword evidence="3" id="KW-0699">rRNA-binding</keyword>
<dbReference type="GO" id="GO:0003735">
    <property type="term" value="F:structural constituent of ribosome"/>
    <property type="evidence" value="ECO:0007669"/>
    <property type="project" value="InterPro"/>
</dbReference>
<evidence type="ECO:0000313" key="8">
    <source>
        <dbReference type="Proteomes" id="UP000008311"/>
    </source>
</evidence>
<dbReference type="InterPro" id="IPR027437">
    <property type="entry name" value="Rbsml_uS13_C"/>
</dbReference>
<evidence type="ECO:0000256" key="3">
    <source>
        <dbReference type="ARBA" id="ARBA00022730"/>
    </source>
</evidence>
<dbReference type="GO" id="GO:0015935">
    <property type="term" value="C:small ribosomal subunit"/>
    <property type="evidence" value="ECO:0000318"/>
    <property type="project" value="GO_Central"/>
</dbReference>
<dbReference type="AlphaFoldDB" id="B9RJA5"/>
<evidence type="ECO:0000313" key="7">
    <source>
        <dbReference type="EMBL" id="EEF48407.1"/>
    </source>
</evidence>
<keyword evidence="4" id="KW-0694">RNA-binding</keyword>
<comment type="similarity">
    <text evidence="1">Belongs to the universal ribosomal protein uS13 family.</text>
</comment>
<gene>
    <name evidence="7" type="ORF">RCOM_1032660</name>
</gene>
<dbReference type="FunCoup" id="B9RJA5">
    <property type="interactions" value="1116"/>
</dbReference>
<dbReference type="PANTHER" id="PTHR10871:SF1">
    <property type="entry name" value="SMALL RIBOSOMAL SUBUNIT PROTEIN US13M"/>
    <property type="match status" value="1"/>
</dbReference>
<dbReference type="GO" id="GO:0019843">
    <property type="term" value="F:rRNA binding"/>
    <property type="evidence" value="ECO:0007669"/>
    <property type="project" value="UniProtKB-KW"/>
</dbReference>
<evidence type="ECO:0000256" key="2">
    <source>
        <dbReference type="ARBA" id="ARBA00011458"/>
    </source>
</evidence>
<keyword evidence="5 7" id="KW-0689">Ribosomal protein</keyword>
<proteinExistence type="inferred from homology"/>